<evidence type="ECO:0000259" key="11">
    <source>
        <dbReference type="PROSITE" id="PS50067"/>
    </source>
</evidence>
<dbReference type="AlphaFoldDB" id="A0AAP0E075"/>
<sequence length="798" mass="90243">MEKICVAVRVRPPVTPVEDLNGNQWKVDDNRISLHRSLSGTPLPPALSYTFDHVFDENCSNSRVYDLLTKDIIHAVLQGFNGTAFAYGQTSSGKTFTMNGSDGDPGIIHRAVKDIFAEISASSDREFLIRVSYMEIYNEEINDLFAVENQKLQIHESLERGIFVAGLREEIVNSAEQVLKLIEMGEVNRHFGETNMNVRSSRSHTIFRMGKTQDSSDSSYLDDAIRVSVLNLVDLAGSERIAKTGAGGVRLKEGKHINKSLMILGNVINKLSDGAKQRGHIPYRDSKLTRILQPALGGNAKTSIICTVAPEEVHIEETKGTLQFASRAKRITNCVQVNEILTDAALLKRQKLEIEELRMKLEGSHAGVLEQEILKLRNDMLKYELEREKLAMELEEERKSHRERMSAQGSESVTQSHKEGTIDTFSTQHGDAFSTPTFKPAPHAFVAKRSYHSTTPEYSPFPYESGDVADEDTWFKMNNGFVADLDAICMTPTEHVSSIPPVDEIRDCQIGNYKEVQDLQRQLQEAIDEKNEFEKQHTEQIVLNNHMMEEISKLQKEAQEIHQRLSESCKAANEEISSTFQSFVADDKSTAGNLFSRTSELVTFLMSTFEANVSMAMNGITHKNEGNKSTSSTSSRKDKDEKGTWQSSNKYKDHTQSSSWQTELSDEIRLIKENCESLEQELDTKNHLLEASKERVRVLERESQLLLEERDNLLLTVSDSSKRVASLSQQNEQILQDLACEIQRRKRLEEDIKQFSIAFASRQKSLMSFHTDFKSKLEDHMKFKKVHSSLLEGGAFSE</sequence>
<dbReference type="FunFam" id="3.40.850.10:FF:000026">
    <property type="entry name" value="Centromere-associated protein E"/>
    <property type="match status" value="1"/>
</dbReference>
<dbReference type="PROSITE" id="PS50067">
    <property type="entry name" value="KINESIN_MOTOR_2"/>
    <property type="match status" value="1"/>
</dbReference>
<dbReference type="GO" id="GO:0140694">
    <property type="term" value="P:membraneless organelle assembly"/>
    <property type="evidence" value="ECO:0007669"/>
    <property type="project" value="UniProtKB-ARBA"/>
</dbReference>
<dbReference type="InterPro" id="IPR027417">
    <property type="entry name" value="P-loop_NTPase"/>
</dbReference>
<dbReference type="InterPro" id="IPR036961">
    <property type="entry name" value="Kinesin_motor_dom_sf"/>
</dbReference>
<dbReference type="GO" id="GO:0043515">
    <property type="term" value="F:kinetochore binding"/>
    <property type="evidence" value="ECO:0007669"/>
    <property type="project" value="UniProtKB-ARBA"/>
</dbReference>
<dbReference type="PROSITE" id="PS00411">
    <property type="entry name" value="KINESIN_MOTOR_1"/>
    <property type="match status" value="1"/>
</dbReference>
<evidence type="ECO:0000256" key="1">
    <source>
        <dbReference type="ARBA" id="ARBA00007310"/>
    </source>
</evidence>
<keyword evidence="13" id="KW-1185">Reference proteome</keyword>
<dbReference type="GO" id="GO:0003777">
    <property type="term" value="F:microtubule motor activity"/>
    <property type="evidence" value="ECO:0007669"/>
    <property type="project" value="InterPro"/>
</dbReference>
<evidence type="ECO:0000256" key="9">
    <source>
        <dbReference type="SAM" id="Coils"/>
    </source>
</evidence>
<dbReference type="GO" id="GO:0000779">
    <property type="term" value="C:condensed chromosome, centromeric region"/>
    <property type="evidence" value="ECO:0007669"/>
    <property type="project" value="UniProtKB-ARBA"/>
</dbReference>
<dbReference type="Proteomes" id="UP001408789">
    <property type="component" value="Unassembled WGS sequence"/>
</dbReference>
<evidence type="ECO:0000313" key="12">
    <source>
        <dbReference type="EMBL" id="KAK9080394.1"/>
    </source>
</evidence>
<evidence type="ECO:0000313" key="13">
    <source>
        <dbReference type="Proteomes" id="UP001408789"/>
    </source>
</evidence>
<evidence type="ECO:0000256" key="4">
    <source>
        <dbReference type="ARBA" id="ARBA00022840"/>
    </source>
</evidence>
<dbReference type="GO" id="GO:0005874">
    <property type="term" value="C:microtubule"/>
    <property type="evidence" value="ECO:0007669"/>
    <property type="project" value="UniProtKB-KW"/>
</dbReference>
<dbReference type="InterPro" id="IPR027640">
    <property type="entry name" value="Kinesin-like_fam"/>
</dbReference>
<gene>
    <name evidence="12" type="ORF">SSX86_000152</name>
</gene>
<dbReference type="GO" id="GO:0007018">
    <property type="term" value="P:microtubule-based movement"/>
    <property type="evidence" value="ECO:0007669"/>
    <property type="project" value="InterPro"/>
</dbReference>
<reference evidence="12 13" key="1">
    <citation type="submission" date="2024-04" db="EMBL/GenBank/DDBJ databases">
        <title>The reference genome of an endangered Asteraceae, Deinandra increscens subsp. villosa, native to the Central Coast of California.</title>
        <authorList>
            <person name="Guilliams M."/>
            <person name="Hasenstab-Lehman K."/>
            <person name="Meyer R."/>
            <person name="Mcevoy S."/>
        </authorList>
    </citation>
    <scope>NUCLEOTIDE SEQUENCE [LARGE SCALE GENOMIC DNA]</scope>
    <source>
        <tissue evidence="12">Leaf</tissue>
    </source>
</reference>
<dbReference type="PRINTS" id="PR00380">
    <property type="entry name" value="KINESINHEAVY"/>
</dbReference>
<dbReference type="Pfam" id="PF00225">
    <property type="entry name" value="Kinesin"/>
    <property type="match status" value="1"/>
</dbReference>
<dbReference type="SUPFAM" id="SSF52540">
    <property type="entry name" value="P-loop containing nucleoside triphosphate hydrolases"/>
    <property type="match status" value="1"/>
</dbReference>
<comment type="caution">
    <text evidence="12">The sequence shown here is derived from an EMBL/GenBank/DDBJ whole genome shotgun (WGS) entry which is preliminary data.</text>
</comment>
<keyword evidence="2 8" id="KW-0493">Microtubule</keyword>
<dbReference type="InterPro" id="IPR001752">
    <property type="entry name" value="Kinesin_motor_dom"/>
</dbReference>
<keyword evidence="6 7" id="KW-0505">Motor protein</keyword>
<comment type="similarity">
    <text evidence="1">Belongs to the TRAFAC class myosin-kinesin ATPase superfamily. Kinesin family. KIN-7 subfamily.</text>
</comment>
<evidence type="ECO:0000256" key="7">
    <source>
        <dbReference type="PROSITE-ProRule" id="PRU00283"/>
    </source>
</evidence>
<accession>A0AAP0E075</accession>
<protein>
    <recommendedName>
        <fullName evidence="8">Kinesin-like protein</fullName>
    </recommendedName>
</protein>
<evidence type="ECO:0000256" key="8">
    <source>
        <dbReference type="RuleBase" id="RU000394"/>
    </source>
</evidence>
<evidence type="ECO:0000256" key="6">
    <source>
        <dbReference type="ARBA" id="ARBA00023175"/>
    </source>
</evidence>
<dbReference type="CDD" id="cd01374">
    <property type="entry name" value="KISc_CENP_E"/>
    <property type="match status" value="1"/>
</dbReference>
<name>A0AAP0E075_9ASTR</name>
<feature type="region of interest" description="Disordered" evidence="10">
    <location>
        <begin position="397"/>
        <end position="417"/>
    </location>
</feature>
<dbReference type="PANTHER" id="PTHR47968:SF36">
    <property type="entry name" value="KINESIN HEAVY CHAIN ISOFORM X1"/>
    <property type="match status" value="1"/>
</dbReference>
<feature type="domain" description="Kinesin motor" evidence="11">
    <location>
        <begin position="3"/>
        <end position="331"/>
    </location>
</feature>
<evidence type="ECO:0000256" key="3">
    <source>
        <dbReference type="ARBA" id="ARBA00022741"/>
    </source>
</evidence>
<dbReference type="GO" id="GO:1901987">
    <property type="term" value="P:regulation of cell cycle phase transition"/>
    <property type="evidence" value="ECO:0007669"/>
    <property type="project" value="UniProtKB-ARBA"/>
</dbReference>
<feature type="region of interest" description="Disordered" evidence="10">
    <location>
        <begin position="620"/>
        <end position="658"/>
    </location>
</feature>
<dbReference type="Gene3D" id="3.40.850.10">
    <property type="entry name" value="Kinesin motor domain"/>
    <property type="match status" value="1"/>
</dbReference>
<dbReference type="GO" id="GO:0000226">
    <property type="term" value="P:microtubule cytoskeleton organization"/>
    <property type="evidence" value="ECO:0007669"/>
    <property type="project" value="UniProtKB-ARBA"/>
</dbReference>
<organism evidence="12 13">
    <name type="scientific">Deinandra increscens subsp. villosa</name>
    <dbReference type="NCBI Taxonomy" id="3103831"/>
    <lineage>
        <taxon>Eukaryota</taxon>
        <taxon>Viridiplantae</taxon>
        <taxon>Streptophyta</taxon>
        <taxon>Embryophyta</taxon>
        <taxon>Tracheophyta</taxon>
        <taxon>Spermatophyta</taxon>
        <taxon>Magnoliopsida</taxon>
        <taxon>eudicotyledons</taxon>
        <taxon>Gunneridae</taxon>
        <taxon>Pentapetalae</taxon>
        <taxon>asterids</taxon>
        <taxon>campanulids</taxon>
        <taxon>Asterales</taxon>
        <taxon>Asteraceae</taxon>
        <taxon>Asteroideae</taxon>
        <taxon>Heliantheae alliance</taxon>
        <taxon>Madieae</taxon>
        <taxon>Madiinae</taxon>
        <taxon>Deinandra</taxon>
    </lineage>
</organism>
<evidence type="ECO:0000256" key="2">
    <source>
        <dbReference type="ARBA" id="ARBA00022701"/>
    </source>
</evidence>
<evidence type="ECO:0000256" key="5">
    <source>
        <dbReference type="ARBA" id="ARBA00023054"/>
    </source>
</evidence>
<dbReference type="PANTHER" id="PTHR47968">
    <property type="entry name" value="CENTROMERE PROTEIN E"/>
    <property type="match status" value="1"/>
</dbReference>
<dbReference type="GO" id="GO:0008017">
    <property type="term" value="F:microtubule binding"/>
    <property type="evidence" value="ECO:0007669"/>
    <property type="project" value="InterPro"/>
</dbReference>
<dbReference type="SMART" id="SM00129">
    <property type="entry name" value="KISc"/>
    <property type="match status" value="1"/>
</dbReference>
<feature type="binding site" evidence="7">
    <location>
        <begin position="88"/>
        <end position="95"/>
    </location>
    <ligand>
        <name>ATP</name>
        <dbReference type="ChEBI" id="CHEBI:30616"/>
    </ligand>
</feature>
<feature type="coiled-coil region" evidence="9">
    <location>
        <begin position="516"/>
        <end position="575"/>
    </location>
</feature>
<dbReference type="EMBL" id="JBCNJP010000002">
    <property type="protein sequence ID" value="KAK9080394.1"/>
    <property type="molecule type" value="Genomic_DNA"/>
</dbReference>
<dbReference type="GO" id="GO:0042327">
    <property type="term" value="P:positive regulation of phosphorylation"/>
    <property type="evidence" value="ECO:0007669"/>
    <property type="project" value="UniProtKB-ARBA"/>
</dbReference>
<dbReference type="InterPro" id="IPR019821">
    <property type="entry name" value="Kinesin_motor_CS"/>
</dbReference>
<keyword evidence="3 7" id="KW-0547">Nucleotide-binding</keyword>
<dbReference type="GO" id="GO:0005524">
    <property type="term" value="F:ATP binding"/>
    <property type="evidence" value="ECO:0007669"/>
    <property type="project" value="UniProtKB-UniRule"/>
</dbReference>
<keyword evidence="4 7" id="KW-0067">ATP-binding</keyword>
<proteinExistence type="inferred from homology"/>
<dbReference type="GO" id="GO:0008608">
    <property type="term" value="P:attachment of spindle microtubules to kinetochore"/>
    <property type="evidence" value="ECO:0007669"/>
    <property type="project" value="UniProtKB-ARBA"/>
</dbReference>
<keyword evidence="5 9" id="KW-0175">Coiled coil</keyword>
<dbReference type="GO" id="GO:0033044">
    <property type="term" value="P:regulation of chromosome organization"/>
    <property type="evidence" value="ECO:0007669"/>
    <property type="project" value="UniProtKB-ARBA"/>
</dbReference>
<dbReference type="GO" id="GO:0000278">
    <property type="term" value="P:mitotic cell cycle"/>
    <property type="evidence" value="ECO:0007669"/>
    <property type="project" value="UniProtKB-ARBA"/>
</dbReference>
<feature type="coiled-coil region" evidence="9">
    <location>
        <begin position="661"/>
        <end position="751"/>
    </location>
</feature>
<evidence type="ECO:0000256" key="10">
    <source>
        <dbReference type="SAM" id="MobiDB-lite"/>
    </source>
</evidence>